<dbReference type="EMBL" id="PJMW01000002">
    <property type="protein sequence ID" value="PKV80957.1"/>
    <property type="molecule type" value="Genomic_DNA"/>
</dbReference>
<dbReference type="OrthoDB" id="9813965at2"/>
<dbReference type="CDD" id="cd00371">
    <property type="entry name" value="HMA"/>
    <property type="match status" value="1"/>
</dbReference>
<proteinExistence type="predicted"/>
<keyword evidence="1" id="KW-0479">Metal-binding</keyword>
<evidence type="ECO:0000259" key="2">
    <source>
        <dbReference type="PROSITE" id="PS50846"/>
    </source>
</evidence>
<keyword evidence="4" id="KW-1185">Reference proteome</keyword>
<evidence type="ECO:0000313" key="3">
    <source>
        <dbReference type="EMBL" id="PKV80957.1"/>
    </source>
</evidence>
<dbReference type="Pfam" id="PF00403">
    <property type="entry name" value="HMA"/>
    <property type="match status" value="1"/>
</dbReference>
<feature type="domain" description="HMA" evidence="2">
    <location>
        <begin position="6"/>
        <end position="71"/>
    </location>
</feature>
<evidence type="ECO:0000256" key="1">
    <source>
        <dbReference type="ARBA" id="ARBA00022723"/>
    </source>
</evidence>
<comment type="caution">
    <text evidence="3">The sequence shown here is derived from an EMBL/GenBank/DDBJ whole genome shotgun (WGS) entry which is preliminary data.</text>
</comment>
<dbReference type="AlphaFoldDB" id="A0A2N3VH60"/>
<dbReference type="Gene3D" id="3.30.70.100">
    <property type="match status" value="1"/>
</dbReference>
<gene>
    <name evidence="3" type="ORF">ATK86_5397</name>
</gene>
<dbReference type="Proteomes" id="UP000233766">
    <property type="component" value="Unassembled WGS sequence"/>
</dbReference>
<dbReference type="PROSITE" id="PS01047">
    <property type="entry name" value="HMA_1"/>
    <property type="match status" value="1"/>
</dbReference>
<dbReference type="GO" id="GO:0046872">
    <property type="term" value="F:metal ion binding"/>
    <property type="evidence" value="ECO:0007669"/>
    <property type="project" value="UniProtKB-KW"/>
</dbReference>
<dbReference type="RefSeq" id="WP_067486479.1">
    <property type="nucleotide sequence ID" value="NZ_JBFALA010000019.1"/>
</dbReference>
<dbReference type="InterPro" id="IPR017969">
    <property type="entry name" value="Heavy-metal-associated_CS"/>
</dbReference>
<accession>A0A2N3VH60</accession>
<dbReference type="SUPFAM" id="SSF55008">
    <property type="entry name" value="HMA, heavy metal-associated domain"/>
    <property type="match status" value="1"/>
</dbReference>
<dbReference type="InterPro" id="IPR036163">
    <property type="entry name" value="HMA_dom_sf"/>
</dbReference>
<evidence type="ECO:0000313" key="4">
    <source>
        <dbReference type="Proteomes" id="UP000233766"/>
    </source>
</evidence>
<dbReference type="PROSITE" id="PS50846">
    <property type="entry name" value="HMA_2"/>
    <property type="match status" value="1"/>
</dbReference>
<organism evidence="3 4">
    <name type="scientific">Nocardia fluminea</name>
    <dbReference type="NCBI Taxonomy" id="134984"/>
    <lineage>
        <taxon>Bacteria</taxon>
        <taxon>Bacillati</taxon>
        <taxon>Actinomycetota</taxon>
        <taxon>Actinomycetes</taxon>
        <taxon>Mycobacteriales</taxon>
        <taxon>Nocardiaceae</taxon>
        <taxon>Nocardia</taxon>
    </lineage>
</organism>
<name>A0A2N3VH60_9NOCA</name>
<sequence length="73" mass="7539">MSTNNSTSTYVVSGMSCGSCVGKVKNEIGKLDGINGVDIELATGRMTVIGAGAIDDALIQDTVENLGYELVQN</sequence>
<dbReference type="InterPro" id="IPR006121">
    <property type="entry name" value="HMA_dom"/>
</dbReference>
<reference evidence="3 4" key="1">
    <citation type="submission" date="2017-12" db="EMBL/GenBank/DDBJ databases">
        <title>Sequencing the genomes of 1000 Actinobacteria strains.</title>
        <authorList>
            <person name="Klenk H.-P."/>
        </authorList>
    </citation>
    <scope>NUCLEOTIDE SEQUENCE [LARGE SCALE GENOMIC DNA]</scope>
    <source>
        <strain evidence="3 4">DSM 44489</strain>
    </source>
</reference>
<protein>
    <submittedName>
        <fullName evidence="3">Copper chaperone CopZ</fullName>
    </submittedName>
</protein>